<organism evidence="1 2">
    <name type="scientific">Actinacidiphila alni</name>
    <dbReference type="NCBI Taxonomy" id="380248"/>
    <lineage>
        <taxon>Bacteria</taxon>
        <taxon>Bacillati</taxon>
        <taxon>Actinomycetota</taxon>
        <taxon>Actinomycetes</taxon>
        <taxon>Kitasatosporales</taxon>
        <taxon>Streptomycetaceae</taxon>
        <taxon>Actinacidiphila</taxon>
    </lineage>
</organism>
<protein>
    <submittedName>
        <fullName evidence="1">Putative restriction endonuclease</fullName>
    </submittedName>
</protein>
<dbReference type="GO" id="GO:0004519">
    <property type="term" value="F:endonuclease activity"/>
    <property type="evidence" value="ECO:0007669"/>
    <property type="project" value="UniProtKB-KW"/>
</dbReference>
<dbReference type="Gene3D" id="3.90.1570.10">
    <property type="entry name" value="tt1808, chain A"/>
    <property type="match status" value="1"/>
</dbReference>
<dbReference type="EMBL" id="FONG01000042">
    <property type="protein sequence ID" value="SFF94134.1"/>
    <property type="molecule type" value="Genomic_DNA"/>
</dbReference>
<dbReference type="Proteomes" id="UP000199323">
    <property type="component" value="Unassembled WGS sequence"/>
</dbReference>
<keyword evidence="1" id="KW-0540">Nuclease</keyword>
<dbReference type="InterPro" id="IPR012296">
    <property type="entry name" value="Nuclease_put_TT1808"/>
</dbReference>
<dbReference type="STRING" id="380248.SAMN05216251_1426"/>
<evidence type="ECO:0000313" key="1">
    <source>
        <dbReference type="EMBL" id="SFF94134.1"/>
    </source>
</evidence>
<proteinExistence type="predicted"/>
<reference evidence="1 2" key="1">
    <citation type="submission" date="2016-10" db="EMBL/GenBank/DDBJ databases">
        <authorList>
            <person name="de Groot N.N."/>
        </authorList>
    </citation>
    <scope>NUCLEOTIDE SEQUENCE [LARGE SCALE GENOMIC DNA]</scope>
    <source>
        <strain evidence="1 2">CGMCC 4.3510</strain>
    </source>
</reference>
<accession>A0A1I2MRM1</accession>
<keyword evidence="1" id="KW-0255">Endonuclease</keyword>
<keyword evidence="1" id="KW-0378">Hydrolase</keyword>
<keyword evidence="2" id="KW-1185">Reference proteome</keyword>
<name>A0A1I2MRM1_9ACTN</name>
<evidence type="ECO:0000313" key="2">
    <source>
        <dbReference type="Proteomes" id="UP000199323"/>
    </source>
</evidence>
<dbReference type="AlphaFoldDB" id="A0A1I2MRM1"/>
<sequence>MEGQLTAEAGTAGHRAPFHTLARYLMTSSLRRTLPGHLWVRRDAAVVVDDRTAAEPDIVVVDAETDEVVLAVEVVPADGEADSEADSEAGGGAGAADATQAYATAGIAHFWRVEQDPVTDRPMVYVHERDAATGAYALTGVHREELAVPVPYRITVDLTGIDHL</sequence>
<gene>
    <name evidence="1" type="ORF">SAMN05216251_1426</name>
</gene>